<dbReference type="Proteomes" id="UP000718564">
    <property type="component" value="Unassembled WGS sequence"/>
</dbReference>
<evidence type="ECO:0000313" key="1">
    <source>
        <dbReference type="EMBL" id="NMG18437.1"/>
    </source>
</evidence>
<dbReference type="EMBL" id="QMEB01000011">
    <property type="protein sequence ID" value="NMG18437.1"/>
    <property type="molecule type" value="Genomic_DNA"/>
</dbReference>
<organism evidence="1 2">
    <name type="scientific">Brasilonema bromeliae SPC951</name>
    <dbReference type="NCBI Taxonomy" id="385972"/>
    <lineage>
        <taxon>Bacteria</taxon>
        <taxon>Bacillati</taxon>
        <taxon>Cyanobacteriota</taxon>
        <taxon>Cyanophyceae</taxon>
        <taxon>Nostocales</taxon>
        <taxon>Scytonemataceae</taxon>
        <taxon>Brasilonema</taxon>
        <taxon>Bromeliae group (in: Brasilonema)</taxon>
    </lineage>
</organism>
<name>A0ABX1P4F8_9CYAN</name>
<sequence>MGILVESQSIYLVTGIKNTPLTKVRFYEVLFPVPYSLFPVPCSLFPVPDSCKKSNAIILLSDADSINFYTVQAAAKVLRGCLFERFSPCP</sequence>
<gene>
    <name evidence="1" type="ORF">DP116_02825</name>
</gene>
<protein>
    <submittedName>
        <fullName evidence="1">Uncharacterized protein</fullName>
    </submittedName>
</protein>
<reference evidence="1 2" key="1">
    <citation type="submission" date="2018-06" db="EMBL/GenBank/DDBJ databases">
        <title>Comparative genomics of Brasilonema spp. strains.</title>
        <authorList>
            <person name="Alvarenga D.O."/>
            <person name="Fiore M.F."/>
            <person name="Varani A.M."/>
        </authorList>
    </citation>
    <scope>NUCLEOTIDE SEQUENCE [LARGE SCALE GENOMIC DNA]</scope>
    <source>
        <strain evidence="1 2">SPC951</strain>
    </source>
</reference>
<keyword evidence="2" id="KW-1185">Reference proteome</keyword>
<comment type="caution">
    <text evidence="1">The sequence shown here is derived from an EMBL/GenBank/DDBJ whole genome shotgun (WGS) entry which is preliminary data.</text>
</comment>
<proteinExistence type="predicted"/>
<evidence type="ECO:0000313" key="2">
    <source>
        <dbReference type="Proteomes" id="UP000718564"/>
    </source>
</evidence>
<accession>A0ABX1P4F8</accession>